<evidence type="ECO:0000313" key="1">
    <source>
        <dbReference type="EMBL" id="CUS45099.1"/>
    </source>
</evidence>
<organism evidence="1">
    <name type="scientific">hydrothermal vent metagenome</name>
    <dbReference type="NCBI Taxonomy" id="652676"/>
    <lineage>
        <taxon>unclassified sequences</taxon>
        <taxon>metagenomes</taxon>
        <taxon>ecological metagenomes</taxon>
    </lineage>
</organism>
<gene>
    <name evidence="1" type="ORF">MGWOODY_Smn1881</name>
</gene>
<protein>
    <submittedName>
        <fullName evidence="1">Uncharacterized protein</fullName>
    </submittedName>
</protein>
<name>A0A160TNH3_9ZZZZ</name>
<dbReference type="AlphaFoldDB" id="A0A160TNH3"/>
<reference evidence="1" key="1">
    <citation type="submission" date="2015-10" db="EMBL/GenBank/DDBJ databases">
        <authorList>
            <person name="Gilbert D.G."/>
        </authorList>
    </citation>
    <scope>NUCLEOTIDE SEQUENCE</scope>
</reference>
<dbReference type="EMBL" id="CZQE01000207">
    <property type="protein sequence ID" value="CUS45099.1"/>
    <property type="molecule type" value="Genomic_DNA"/>
</dbReference>
<proteinExistence type="predicted"/>
<sequence length="160" mass="16684">MQSVGANAAPPRNYYGPMSGGAGYKDSPTKDGYWKIEGATQGGNGLAVDVAIYRAAEMAQAAGSRFVEIHDAYSSRNGLRDERATLFARPAAAALHPSLCRSGKPGRCYTADVALVMRKLSGASGYEPGVAAPTYTDKYGRTVTESGFGVGSISAPIARK</sequence>
<accession>A0A160TNH3</accession>